<evidence type="ECO:0008006" key="3">
    <source>
        <dbReference type="Google" id="ProtNLM"/>
    </source>
</evidence>
<gene>
    <name evidence="1" type="ORF">ISP20_07070</name>
</gene>
<organism evidence="1 2">
    <name type="scientific">Dyella kyungheensis</name>
    <dbReference type="NCBI Taxonomy" id="1242174"/>
    <lineage>
        <taxon>Bacteria</taxon>
        <taxon>Pseudomonadati</taxon>
        <taxon>Pseudomonadota</taxon>
        <taxon>Gammaproteobacteria</taxon>
        <taxon>Lysobacterales</taxon>
        <taxon>Rhodanobacteraceae</taxon>
        <taxon>Dyella</taxon>
    </lineage>
</organism>
<protein>
    <recommendedName>
        <fullName evidence="3">Flagellar basal body rod protein FlgB</fullName>
    </recommendedName>
</protein>
<reference evidence="1 2" key="1">
    <citation type="submission" date="2020-10" db="EMBL/GenBank/DDBJ databases">
        <title>Phylogeny of dyella-like bacteria.</title>
        <authorList>
            <person name="Fu J."/>
        </authorList>
    </citation>
    <scope>NUCLEOTIDE SEQUENCE [LARGE SCALE GENOMIC DNA]</scope>
    <source>
        <strain evidence="1 2">THG-B117</strain>
    </source>
</reference>
<accession>A0ABS2JQT3</accession>
<sequence length="123" mass="13228">MDLTTEAIRLGIHMARTRAEVASTNIANVNVDGYRARRADFGDAVGLLHQAATDSTTSPDRLAIAKHETFRTETSKADAINGSYVNLDGEVAELETAGTDFQSLATVMSRRFALMQLALAGKN</sequence>
<keyword evidence="2" id="KW-1185">Reference proteome</keyword>
<dbReference type="Proteomes" id="UP001430065">
    <property type="component" value="Unassembled WGS sequence"/>
</dbReference>
<proteinExistence type="predicted"/>
<evidence type="ECO:0000313" key="1">
    <source>
        <dbReference type="EMBL" id="MBM7120919.1"/>
    </source>
</evidence>
<comment type="caution">
    <text evidence="1">The sequence shown here is derived from an EMBL/GenBank/DDBJ whole genome shotgun (WGS) entry which is preliminary data.</text>
</comment>
<dbReference type="EMBL" id="JADIKC010000003">
    <property type="protein sequence ID" value="MBM7120919.1"/>
    <property type="molecule type" value="Genomic_DNA"/>
</dbReference>
<evidence type="ECO:0000313" key="2">
    <source>
        <dbReference type="Proteomes" id="UP001430065"/>
    </source>
</evidence>
<dbReference type="RefSeq" id="WP_204635353.1">
    <property type="nucleotide sequence ID" value="NZ_JADIKC010000003.1"/>
</dbReference>
<name>A0ABS2JQT3_9GAMM</name>